<sequence length="295" mass="33842">MIEAAMIWNEPNNKSHWDRELDPDWELFARMARLAGQAIRAENARVPRVLGGISPIDPVFIQKMAARGTLAEMEAVAVHGFPLDWNLWQIGEWPAKVAEIRAVTDLPVWVSEVGVSSFGAEEVQAWGLRRTAELLKGQAPRVHWYSLYDLPSTWEATTRHREAEGSSYYRHFYMGLLREDGSPKPSAEAFAEHGGFMGLCQWFHYQDHRLDDAVAWMKRLGVRYMRTGLSWADSFRPDALAWFDRQMEALRDFDVTVTFCFTPEHRGLAPHHTSPPQVAEEFAEFCASMIRRYAT</sequence>
<dbReference type="SUPFAM" id="SSF51445">
    <property type="entry name" value="(Trans)glycosidases"/>
    <property type="match status" value="2"/>
</dbReference>
<proteinExistence type="predicted"/>
<keyword evidence="2" id="KW-1185">Reference proteome</keyword>
<dbReference type="EMBL" id="SNVJ01000028">
    <property type="protein sequence ID" value="MXP65796.1"/>
    <property type="molecule type" value="Genomic_DNA"/>
</dbReference>
<dbReference type="Proteomes" id="UP000460715">
    <property type="component" value="Unassembled WGS sequence"/>
</dbReference>
<dbReference type="OrthoDB" id="9775458at2"/>
<name>A0A845BI09_9PROT</name>
<dbReference type="Gene3D" id="3.20.20.80">
    <property type="entry name" value="Glycosidases"/>
    <property type="match status" value="2"/>
</dbReference>
<evidence type="ECO:0000313" key="2">
    <source>
        <dbReference type="Proteomes" id="UP000460715"/>
    </source>
</evidence>
<dbReference type="AlphaFoldDB" id="A0A845BI09"/>
<dbReference type="RefSeq" id="WP_160939205.1">
    <property type="nucleotide sequence ID" value="NZ_SNVJ01000028.1"/>
</dbReference>
<accession>A0A845BI09</accession>
<organism evidence="1 2">
    <name type="scientific">Teichococcus coralli</name>
    <dbReference type="NCBI Taxonomy" id="2545983"/>
    <lineage>
        <taxon>Bacteria</taxon>
        <taxon>Pseudomonadati</taxon>
        <taxon>Pseudomonadota</taxon>
        <taxon>Alphaproteobacteria</taxon>
        <taxon>Acetobacterales</taxon>
        <taxon>Roseomonadaceae</taxon>
        <taxon>Roseomonas</taxon>
    </lineage>
</organism>
<evidence type="ECO:0000313" key="1">
    <source>
        <dbReference type="EMBL" id="MXP65796.1"/>
    </source>
</evidence>
<reference evidence="1 2" key="1">
    <citation type="submission" date="2019-03" db="EMBL/GenBank/DDBJ databases">
        <title>Roseomonas sp. a novel Roseomonas species isolated from Sea whip Gorgonian.</title>
        <authorList>
            <person name="Li F."/>
            <person name="Pan X."/>
            <person name="Huang S."/>
            <person name="Li Z."/>
            <person name="Meng B."/>
        </authorList>
    </citation>
    <scope>NUCLEOTIDE SEQUENCE [LARGE SCALE GENOMIC DNA]</scope>
    <source>
        <strain evidence="1 2">M0104</strain>
    </source>
</reference>
<comment type="caution">
    <text evidence="1">The sequence shown here is derived from an EMBL/GenBank/DDBJ whole genome shotgun (WGS) entry which is preliminary data.</text>
</comment>
<gene>
    <name evidence="1" type="ORF">E0493_20820</name>
</gene>
<protein>
    <submittedName>
        <fullName evidence="1">Beta-xylosidase</fullName>
    </submittedName>
</protein>
<dbReference type="InterPro" id="IPR017853">
    <property type="entry name" value="GH"/>
</dbReference>